<name>A0A1A9V4G5_GLOAU</name>
<accession>A0A1A9V4G5</accession>
<proteinExistence type="predicted"/>
<feature type="transmembrane region" description="Helical" evidence="1">
    <location>
        <begin position="107"/>
        <end position="127"/>
    </location>
</feature>
<sequence>MKTTTTTAITLTKTMKDEYFCVMAAVSCKPFEGTPKRSQYVNTYHTIALCSYTGNMQCPLTAAAAAVICDWELFVKSEEEELNIRSPEIGKLIIIDHRRSFNLNLNAALMIFSLIMSTFILSIIPSIKGLTMTAFGDDKGEKYEKRKH</sequence>
<reference evidence="2" key="1">
    <citation type="submission" date="2020-05" db="UniProtKB">
        <authorList>
            <consortium name="EnsemblMetazoa"/>
        </authorList>
    </citation>
    <scope>IDENTIFICATION</scope>
    <source>
        <strain evidence="2">TTRI</strain>
    </source>
</reference>
<evidence type="ECO:0000256" key="1">
    <source>
        <dbReference type="SAM" id="Phobius"/>
    </source>
</evidence>
<protein>
    <submittedName>
        <fullName evidence="2">Uncharacterized protein</fullName>
    </submittedName>
</protein>
<evidence type="ECO:0000313" key="3">
    <source>
        <dbReference type="Proteomes" id="UP000078200"/>
    </source>
</evidence>
<evidence type="ECO:0000313" key="2">
    <source>
        <dbReference type="EnsemblMetazoa" id="GAUT025544-PA"/>
    </source>
</evidence>
<dbReference type="Proteomes" id="UP000078200">
    <property type="component" value="Unassembled WGS sequence"/>
</dbReference>
<dbReference type="VEuPathDB" id="VectorBase:GAUT025544"/>
<keyword evidence="1" id="KW-0472">Membrane</keyword>
<keyword evidence="1" id="KW-0812">Transmembrane</keyword>
<keyword evidence="3" id="KW-1185">Reference proteome</keyword>
<dbReference type="AlphaFoldDB" id="A0A1A9V4G5"/>
<keyword evidence="1" id="KW-1133">Transmembrane helix</keyword>
<organism evidence="2 3">
    <name type="scientific">Glossina austeni</name>
    <name type="common">Savannah tsetse fly</name>
    <dbReference type="NCBI Taxonomy" id="7395"/>
    <lineage>
        <taxon>Eukaryota</taxon>
        <taxon>Metazoa</taxon>
        <taxon>Ecdysozoa</taxon>
        <taxon>Arthropoda</taxon>
        <taxon>Hexapoda</taxon>
        <taxon>Insecta</taxon>
        <taxon>Pterygota</taxon>
        <taxon>Neoptera</taxon>
        <taxon>Endopterygota</taxon>
        <taxon>Diptera</taxon>
        <taxon>Brachycera</taxon>
        <taxon>Muscomorpha</taxon>
        <taxon>Hippoboscoidea</taxon>
        <taxon>Glossinidae</taxon>
        <taxon>Glossina</taxon>
    </lineage>
</organism>
<dbReference type="EnsemblMetazoa" id="GAUT025544-RA">
    <property type="protein sequence ID" value="GAUT025544-PA"/>
    <property type="gene ID" value="GAUT025544"/>
</dbReference>